<feature type="region of interest" description="Disordered" evidence="7">
    <location>
        <begin position="997"/>
        <end position="1028"/>
    </location>
</feature>
<feature type="compositionally biased region" description="Polar residues" evidence="7">
    <location>
        <begin position="1536"/>
        <end position="1550"/>
    </location>
</feature>
<feature type="compositionally biased region" description="Polar residues" evidence="7">
    <location>
        <begin position="1514"/>
        <end position="1526"/>
    </location>
</feature>
<feature type="compositionally biased region" description="Polar residues" evidence="7">
    <location>
        <begin position="515"/>
        <end position="532"/>
    </location>
</feature>
<feature type="region of interest" description="Disordered" evidence="7">
    <location>
        <begin position="511"/>
        <end position="532"/>
    </location>
</feature>
<feature type="region of interest" description="Disordered" evidence="7">
    <location>
        <begin position="1662"/>
        <end position="1693"/>
    </location>
</feature>
<feature type="compositionally biased region" description="Basic and acidic residues" evidence="7">
    <location>
        <begin position="1783"/>
        <end position="1796"/>
    </location>
</feature>
<proteinExistence type="inferred from homology"/>
<dbReference type="Gene3D" id="3.40.50.620">
    <property type="entry name" value="HUPs"/>
    <property type="match status" value="1"/>
</dbReference>
<comment type="similarity">
    <text evidence="1">Belongs to the class-I aminoacyl-tRNA synthetase family.</text>
</comment>
<keyword evidence="6" id="KW-0030">Aminoacyl-tRNA synthetase</keyword>
<dbReference type="GO" id="GO:0004823">
    <property type="term" value="F:leucine-tRNA ligase activity"/>
    <property type="evidence" value="ECO:0007669"/>
    <property type="project" value="UniProtKB-EC"/>
</dbReference>
<evidence type="ECO:0000256" key="4">
    <source>
        <dbReference type="ARBA" id="ARBA00022840"/>
    </source>
</evidence>
<keyword evidence="3" id="KW-0547">Nucleotide-binding</keyword>
<dbReference type="InterPro" id="IPR014729">
    <property type="entry name" value="Rossmann-like_a/b/a_fold"/>
</dbReference>
<evidence type="ECO:0000313" key="9">
    <source>
        <dbReference type="Proteomes" id="UP001281761"/>
    </source>
</evidence>
<feature type="compositionally biased region" description="Basic and acidic residues" evidence="7">
    <location>
        <begin position="588"/>
        <end position="600"/>
    </location>
</feature>
<feature type="region of interest" description="Disordered" evidence="7">
    <location>
        <begin position="584"/>
        <end position="621"/>
    </location>
</feature>
<dbReference type="SUPFAM" id="SSF52374">
    <property type="entry name" value="Nucleotidylyl transferase"/>
    <property type="match status" value="1"/>
</dbReference>
<keyword evidence="9" id="KW-1185">Reference proteome</keyword>
<dbReference type="Gene3D" id="3.90.740.10">
    <property type="entry name" value="Valyl/Leucyl/Isoleucyl-tRNA synthetase, editing domain"/>
    <property type="match status" value="1"/>
</dbReference>
<comment type="caution">
    <text evidence="8">The sequence shown here is derived from an EMBL/GenBank/DDBJ whole genome shotgun (WGS) entry which is preliminary data.</text>
</comment>
<feature type="compositionally biased region" description="Basic and acidic residues" evidence="7">
    <location>
        <begin position="1755"/>
        <end position="1772"/>
    </location>
</feature>
<feature type="compositionally biased region" description="Basic and acidic residues" evidence="7">
    <location>
        <begin position="1422"/>
        <end position="1432"/>
    </location>
</feature>
<dbReference type="PANTHER" id="PTHR45794:SF1">
    <property type="entry name" value="LEUCINE--TRNA LIGASE, CYTOPLASMIC"/>
    <property type="match status" value="1"/>
</dbReference>
<feature type="region of interest" description="Disordered" evidence="7">
    <location>
        <begin position="96"/>
        <end position="129"/>
    </location>
</feature>
<evidence type="ECO:0000256" key="6">
    <source>
        <dbReference type="ARBA" id="ARBA00023146"/>
    </source>
</evidence>
<feature type="compositionally biased region" description="Polar residues" evidence="7">
    <location>
        <begin position="803"/>
        <end position="813"/>
    </location>
</feature>
<feature type="compositionally biased region" description="Polar residues" evidence="7">
    <location>
        <begin position="1610"/>
        <end position="1622"/>
    </location>
</feature>
<feature type="compositionally biased region" description="Polar residues" evidence="7">
    <location>
        <begin position="1453"/>
        <end position="1472"/>
    </location>
</feature>
<evidence type="ECO:0000256" key="5">
    <source>
        <dbReference type="ARBA" id="ARBA00022917"/>
    </source>
</evidence>
<feature type="region of interest" description="Disordered" evidence="7">
    <location>
        <begin position="1411"/>
        <end position="1551"/>
    </location>
</feature>
<organism evidence="8 9">
    <name type="scientific">Blattamonas nauphoetae</name>
    <dbReference type="NCBI Taxonomy" id="2049346"/>
    <lineage>
        <taxon>Eukaryota</taxon>
        <taxon>Metamonada</taxon>
        <taxon>Preaxostyla</taxon>
        <taxon>Oxymonadida</taxon>
        <taxon>Blattamonas</taxon>
    </lineage>
</organism>
<protein>
    <submittedName>
        <fullName evidence="8">Leucine--tRNA ligase</fullName>
        <ecNumber evidence="8">6.1.1.4</ecNumber>
    </submittedName>
</protein>
<feature type="region of interest" description="Disordered" evidence="7">
    <location>
        <begin position="775"/>
        <end position="848"/>
    </location>
</feature>
<dbReference type="Proteomes" id="UP001281761">
    <property type="component" value="Unassembled WGS sequence"/>
</dbReference>
<keyword evidence="2 8" id="KW-0436">Ligase</keyword>
<feature type="compositionally biased region" description="Low complexity" evidence="7">
    <location>
        <begin position="1017"/>
        <end position="1028"/>
    </location>
</feature>
<feature type="compositionally biased region" description="Polar residues" evidence="7">
    <location>
        <begin position="2024"/>
        <end position="2037"/>
    </location>
</feature>
<feature type="compositionally biased region" description="Basic and acidic residues" evidence="7">
    <location>
        <begin position="1902"/>
        <end position="1911"/>
    </location>
</feature>
<accession>A0ABQ9XFU3</accession>
<dbReference type="PANTHER" id="PTHR45794">
    <property type="entry name" value="LEUCYL-TRNA SYNTHETASE"/>
    <property type="match status" value="1"/>
</dbReference>
<name>A0ABQ9XFU3_9EUKA</name>
<feature type="region of interest" description="Disordered" evidence="7">
    <location>
        <begin position="2119"/>
        <end position="2161"/>
    </location>
</feature>
<keyword evidence="4" id="KW-0067">ATP-binding</keyword>
<evidence type="ECO:0000256" key="1">
    <source>
        <dbReference type="ARBA" id="ARBA00005594"/>
    </source>
</evidence>
<feature type="compositionally biased region" description="Low complexity" evidence="7">
    <location>
        <begin position="824"/>
        <end position="836"/>
    </location>
</feature>
<keyword evidence="5" id="KW-0648">Protein biosynthesis</keyword>
<feature type="compositionally biased region" description="Basic residues" evidence="7">
    <location>
        <begin position="1412"/>
        <end position="1421"/>
    </location>
</feature>
<sequence>MSTLTILKKIEQYAQRRWDKAHTFEDSRDTNEHQPKFFITTPMPYADSLMSFNRGYVLAITDIHANYQALKGKNVLFSLNFHYSGTSFPTRAKRLRRELEGSSTPAPRLLMDSMPAHEDNPRKASKPSRTDVMSHLLTCDVPESDLKKFEEPRHWLEYFSEAGRNDTKSLGARVNWNFSLEASRFNKFFASFVNWTLRTLKNANLLRTQRMPVIWSEVLKQPCLDHDRVEGFEAVPINYLLLKHELLTLPSRLQFLHPFVSKYGSLSQEDNIRILSQEYDIFCVSATLRSESLMRESFLWVHPNTTFYGFECTPCDTSLKTNTNTVMLQQKKQILICTERAARNLFNQNIQYQKLQDKGQTLANFFLFSVKSEDLVNCLVASPLSPSDAPSLMSPPIPTHIPDPTVPPSNSILFSRLVIPIVPGQFIKRERGTGFVEGCISDNVEQLCTYLQLVNHHRLPKPRTDIIFSSSRLSQIEYDYWFANADGLSDDMLEPSLLIFSHLGEKAVSERQLETESQISRPESPSQLSTSALMNEGLSAPRTVLTMSERRTMYSEHREYFVTIDSFIHAYFAKKVKQSKKRFRRGKIKEIADPPPDNDHIGSSPLPEIPESDSNAASGSHKSHHSIIQSLLQYLPRLNPHTLQILKEDFLELSYKHGVVSSGLACGMTVKEARSYLPTYFLKQSNFDSYYEANHVCISVAGDECVVRLSEERRICYGNEEWKQQAQLHLQEITINPSALRSTLLQSLTETTDRVYGHRKGVGCEIAADIAGTVKSDNSTREMSLHGASAPIPPPIYQPTPQLSGGSSLSKTPSPFHPPTAPRPTLLPSHPTTTTLPSPPSPPSSVEPLFVEPLTDGAIYFILYPLANILKNGICVEELGVDGREWETESEVWRSDDERRKNEMSQSLLQQMDAAAMHILTEQDAHHTPDFKESGWRLFIDPEEMTDAVWNYLFRDEPLPQSFWDSPHPKLIVAKKGERADVCGLCVAGVKKERTEDDMGSMGVRRGGLGPDPFGVLDSPSSDRSPSLLDEPLPEFHPLSTNPLPELQPVQQIGFSVAQPTDLPPVAVDMLSISESSSEDETREVIVVGGEAKIGTDEEDGEFERPKQVSTEVLKQRALSSSSFSPASSFSPRSLARDQSLTTLSSSLTTLVNHSHLPVVVLKKMKETLAYWNRCDLRVMGDHLLPNHGVYTLLLLSLLSSPVSSVFPSASPRNSSPQSSDGVTDVALISKEQLAAHLELIKTYPPPSTDLDTSDIHNHSQTVFSSTSLSPIFQSTTPTAYSAQPALIDSPSITPNPPVVLNRSHLLLQSIRCLPEILFENHTSRMNSGTFKPFRKVISELTADGMRLGMVKSKAAKVKHGLEHRQVNFSETAVNEMNDILVRELEWMEELFAIDPRSRITRKREALLRQVGRQRSKAAKQRRAESGDDSVGKKGRKRGVVGVTEEPSDDETTTITTSADKQEDTIQPSRNSPMRVVRSSSPKSPTAPPTQPVLHSISSIKPSDAPSSKKFLSPTLTPTLSEFSQPSRHKPVSPYHSRTSQATNSHSLSPTRPIIQPTHTEIHTVQSLQQMSSGEIQANSFSDPTFAFSDIADNNEQLWNEGVEEVVSQTSDSASVHSTSFARYNRPLSPSGPATGSSGYKHRHRHFSQSASFHSLSTRSASNMEWDDSGSMTESSDRSFLSDLSSESEDSFDGPFTISSFADTVFRSQINQAIVEADRAYEEKKEDSVVEILLSSLRQARNEYERRCEIEKKEREKWREQHHADDQHRDTSQSESASIHSNRPNDHNDSPQDFKIRQRSLSPSHTPSTRSTYSSHRSACSSSYYTVSTLSYIEAGRRRKQKRLLERYAAVFAHLISPLCPHWAEYVWVKVIRGRANNAKRKAKVGEQKWMERESKIRRRKVYDPNARDDDTISEDLSTPSSTDFSSSTSPTPDHSFPYTSHHHDFNLPTGLRGLSVRKSKFPIAGMVSGEALEANNYLGEVIRTIAKEKNKRIKEEEAISKDEKVRMEDAMKLLALATVGGRENNSPGTNRFSPPRTSLGRMDLSPSILLPTPTIGNGEGRVKVSGTPPLVAPTKSRKTPSPSFGYRASSPFYQLLSSAAPQNALEFSPSLYTSSQEQASVLQSTTPTSPPFASPSGALGTPDRSKKGKEDGTVRPESEQRMVLPHNMVPPNEAFVLCAVVFCRTELSTGQIMLLRELSQEWSDGKVEVRKETLENVSRWRITDDPMELVAIRHFIVSSKIQRIKQDETLSGAPESSMEWEASTLTENEGYILASTPPLQRLFVLTQSSHIPPFLEDFTSITRDSLSRHRSGQDMGGMELRQSRGHLDGSGQTVMGAQHPFSRGIREWVVPKKPMVAVMYLRESRVRELEPCVWRGRT</sequence>
<feature type="compositionally biased region" description="Polar residues" evidence="7">
    <location>
        <begin position="612"/>
        <end position="621"/>
    </location>
</feature>
<evidence type="ECO:0000256" key="7">
    <source>
        <dbReference type="SAM" id="MobiDB-lite"/>
    </source>
</evidence>
<evidence type="ECO:0000313" key="8">
    <source>
        <dbReference type="EMBL" id="KAK2951337.1"/>
    </source>
</evidence>
<dbReference type="EC" id="6.1.1.4" evidence="8"/>
<feature type="region of interest" description="Disordered" evidence="7">
    <location>
        <begin position="2021"/>
        <end position="2085"/>
    </location>
</feature>
<feature type="compositionally biased region" description="Low complexity" evidence="7">
    <location>
        <begin position="1918"/>
        <end position="1938"/>
    </location>
</feature>
<reference evidence="8 9" key="1">
    <citation type="journal article" date="2022" name="bioRxiv">
        <title>Genomics of Preaxostyla Flagellates Illuminates Evolutionary Transitions and the Path Towards Mitochondrial Loss.</title>
        <authorList>
            <person name="Novak L.V.F."/>
            <person name="Treitli S.C."/>
            <person name="Pyrih J."/>
            <person name="Halakuc P."/>
            <person name="Pipaliya S.V."/>
            <person name="Vacek V."/>
            <person name="Brzon O."/>
            <person name="Soukal P."/>
            <person name="Eme L."/>
            <person name="Dacks J.B."/>
            <person name="Karnkowska A."/>
            <person name="Elias M."/>
            <person name="Hampl V."/>
        </authorList>
    </citation>
    <scope>NUCLEOTIDE SEQUENCE [LARGE SCALE GENOMIC DNA]</scope>
    <source>
        <strain evidence="8">NAU3</strain>
        <tissue evidence="8">Gut</tissue>
    </source>
</reference>
<feature type="region of interest" description="Disordered" evidence="7">
    <location>
        <begin position="1755"/>
        <end position="1816"/>
    </location>
</feature>
<dbReference type="EMBL" id="JARBJD010000120">
    <property type="protein sequence ID" value="KAK2951337.1"/>
    <property type="molecule type" value="Genomic_DNA"/>
</dbReference>
<dbReference type="InterPro" id="IPR004493">
    <property type="entry name" value="Leu-tRNA-synth_Ia_arc/euk"/>
</dbReference>
<gene>
    <name evidence="8" type="ORF">BLNAU_13716</name>
</gene>
<feature type="region of interest" description="Disordered" evidence="7">
    <location>
        <begin position="1901"/>
        <end position="1942"/>
    </location>
</feature>
<evidence type="ECO:0000256" key="3">
    <source>
        <dbReference type="ARBA" id="ARBA00022741"/>
    </source>
</evidence>
<feature type="compositionally biased region" description="Basic and acidic residues" evidence="7">
    <location>
        <begin position="2144"/>
        <end position="2161"/>
    </location>
</feature>
<feature type="region of interest" description="Disordered" evidence="7">
    <location>
        <begin position="1610"/>
        <end position="1644"/>
    </location>
</feature>
<feature type="compositionally biased region" description="Polar residues" evidence="7">
    <location>
        <begin position="1773"/>
        <end position="1782"/>
    </location>
</feature>
<evidence type="ECO:0000256" key="2">
    <source>
        <dbReference type="ARBA" id="ARBA00022598"/>
    </source>
</evidence>
<dbReference type="InterPro" id="IPR009008">
    <property type="entry name" value="Val/Leu/Ile-tRNA-synth_edit"/>
</dbReference>
<feature type="compositionally biased region" description="Polar residues" evidence="7">
    <location>
        <begin position="1799"/>
        <end position="1810"/>
    </location>
</feature>